<keyword evidence="4 5" id="KW-0472">Membrane</keyword>
<dbReference type="Pfam" id="PF05569">
    <property type="entry name" value="Peptidase_M56"/>
    <property type="match status" value="1"/>
</dbReference>
<dbReference type="NCBIfam" id="TIGR01352">
    <property type="entry name" value="tonB_Cterm"/>
    <property type="match status" value="1"/>
</dbReference>
<protein>
    <recommendedName>
        <fullName evidence="6">TonB C-terminal domain-containing protein</fullName>
    </recommendedName>
</protein>
<evidence type="ECO:0000256" key="4">
    <source>
        <dbReference type="ARBA" id="ARBA00023136"/>
    </source>
</evidence>
<evidence type="ECO:0000256" key="5">
    <source>
        <dbReference type="SAM" id="Phobius"/>
    </source>
</evidence>
<comment type="subcellular location">
    <subcellularLocation>
        <location evidence="1">Membrane</location>
        <topology evidence="1">Single-pass membrane protein</topology>
    </subcellularLocation>
</comment>
<dbReference type="Gene3D" id="3.30.1150.10">
    <property type="match status" value="1"/>
</dbReference>
<dbReference type="AlphaFoldDB" id="A0A2A5ATG5"/>
<reference evidence="8" key="1">
    <citation type="submission" date="2017-08" db="EMBL/GenBank/DDBJ databases">
        <title>A dynamic microbial community with high functional redundancy inhabits the cold, oxic subseafloor aquifer.</title>
        <authorList>
            <person name="Tully B.J."/>
            <person name="Wheat C.G."/>
            <person name="Glazer B.T."/>
            <person name="Huber J.A."/>
        </authorList>
    </citation>
    <scope>NUCLEOTIDE SEQUENCE [LARGE SCALE GENOMIC DNA]</scope>
</reference>
<feature type="transmembrane region" description="Helical" evidence="5">
    <location>
        <begin position="18"/>
        <end position="39"/>
    </location>
</feature>
<dbReference type="InterPro" id="IPR008756">
    <property type="entry name" value="Peptidase_M56"/>
</dbReference>
<dbReference type="GO" id="GO:0016020">
    <property type="term" value="C:membrane"/>
    <property type="evidence" value="ECO:0007669"/>
    <property type="project" value="UniProtKB-SubCell"/>
</dbReference>
<dbReference type="SUPFAM" id="SSF74653">
    <property type="entry name" value="TolA/TonB C-terminal domain"/>
    <property type="match status" value="1"/>
</dbReference>
<evidence type="ECO:0000313" key="7">
    <source>
        <dbReference type="EMBL" id="PCJ22624.1"/>
    </source>
</evidence>
<dbReference type="InterPro" id="IPR052173">
    <property type="entry name" value="Beta-lactam_resp_regulator"/>
</dbReference>
<evidence type="ECO:0000256" key="3">
    <source>
        <dbReference type="ARBA" id="ARBA00022989"/>
    </source>
</evidence>
<dbReference type="InterPro" id="IPR037682">
    <property type="entry name" value="TonB_C"/>
</dbReference>
<feature type="domain" description="TonB C-terminal" evidence="6">
    <location>
        <begin position="348"/>
        <end position="440"/>
    </location>
</feature>
<sequence>MLNVLIQFIEFFESDLGLFAWVLDLLAKSLLLVFVVTYFEQNYTHSTSSHQKHKIWLIAIILLGFLPFSSALTEPFFQGLLPDTNLSIITVLVPINSGVSSGILTELSSHWVLMATATYLSVLLFHLSKLALSFCRIHILKRTIKISTQKAVLELLDKLRFELGISRKVDIGSSGSIRSPITFGVKRPIIALPADSRNWDISMYESVLLHELGHIKRHDWQVFIFSYLVASVNWFNPLVWHSLARLKLEAEFSCDNIVLKNNKSPKEFAEQILSIARNALGFERTELIVQSIIENSDLSLRVENILNQARPRRPRTALFVVIPLFSVLLMFALISSGNVFAIVDESDYPSENLRLLYMETPQYPQLALKRGIRGYTQVSFTVDASGNIEQQSVKVESSESNKFFKESSLEALNSFKFKPQMLRGKTIPTPGVRYTFRYNM</sequence>
<dbReference type="InterPro" id="IPR006260">
    <property type="entry name" value="TonB/TolA_C"/>
</dbReference>
<proteinExistence type="predicted"/>
<dbReference type="EMBL" id="NVVJ01000055">
    <property type="protein sequence ID" value="PCJ22624.1"/>
    <property type="molecule type" value="Genomic_DNA"/>
</dbReference>
<keyword evidence="2 5" id="KW-0812">Transmembrane</keyword>
<keyword evidence="3 5" id="KW-1133">Transmembrane helix</keyword>
<dbReference type="Proteomes" id="UP000218327">
    <property type="component" value="Unassembled WGS sequence"/>
</dbReference>
<feature type="transmembrane region" description="Helical" evidence="5">
    <location>
        <begin position="55"/>
        <end position="73"/>
    </location>
</feature>
<dbReference type="CDD" id="cd07341">
    <property type="entry name" value="M56_BlaR1_MecR1_like"/>
    <property type="match status" value="1"/>
</dbReference>
<accession>A0A2A5ATG5</accession>
<dbReference type="PANTHER" id="PTHR34978">
    <property type="entry name" value="POSSIBLE SENSOR-TRANSDUCER PROTEIN BLAR"/>
    <property type="match status" value="1"/>
</dbReference>
<feature type="transmembrane region" description="Helical" evidence="5">
    <location>
        <begin position="317"/>
        <end position="343"/>
    </location>
</feature>
<evidence type="ECO:0000259" key="6">
    <source>
        <dbReference type="PROSITE" id="PS52015"/>
    </source>
</evidence>
<name>A0A2A5ATG5_9GAMM</name>
<organism evidence="7 8">
    <name type="scientific">SAR86 cluster bacterium</name>
    <dbReference type="NCBI Taxonomy" id="2030880"/>
    <lineage>
        <taxon>Bacteria</taxon>
        <taxon>Pseudomonadati</taxon>
        <taxon>Pseudomonadota</taxon>
        <taxon>Gammaproteobacteria</taxon>
        <taxon>SAR86 cluster</taxon>
    </lineage>
</organism>
<gene>
    <name evidence="7" type="ORF">COA96_13865</name>
</gene>
<comment type="caution">
    <text evidence="7">The sequence shown here is derived from an EMBL/GenBank/DDBJ whole genome shotgun (WGS) entry which is preliminary data.</text>
</comment>
<dbReference type="Pfam" id="PF03544">
    <property type="entry name" value="TonB_C"/>
    <property type="match status" value="1"/>
</dbReference>
<evidence type="ECO:0000256" key="2">
    <source>
        <dbReference type="ARBA" id="ARBA00022692"/>
    </source>
</evidence>
<feature type="transmembrane region" description="Helical" evidence="5">
    <location>
        <begin position="111"/>
        <end position="132"/>
    </location>
</feature>
<dbReference type="PROSITE" id="PS52015">
    <property type="entry name" value="TONB_CTD"/>
    <property type="match status" value="1"/>
</dbReference>
<dbReference type="PANTHER" id="PTHR34978:SF3">
    <property type="entry name" value="SLR0241 PROTEIN"/>
    <property type="match status" value="1"/>
</dbReference>
<evidence type="ECO:0000313" key="8">
    <source>
        <dbReference type="Proteomes" id="UP000218327"/>
    </source>
</evidence>
<evidence type="ECO:0000256" key="1">
    <source>
        <dbReference type="ARBA" id="ARBA00004167"/>
    </source>
</evidence>
<dbReference type="GO" id="GO:0055085">
    <property type="term" value="P:transmembrane transport"/>
    <property type="evidence" value="ECO:0007669"/>
    <property type="project" value="InterPro"/>
</dbReference>